<feature type="transmembrane region" description="Helical" evidence="1">
    <location>
        <begin position="74"/>
        <end position="92"/>
    </location>
</feature>
<sequence>MTSANTNAIEWALRVCQSIAFVIHGILGITEPCTGCVQRAFRDDHKSMPTWFWPVAGLLLWTMAILNFSPNDAVVMGAQAYIAAFHMGGYFYHSRLQHHPAAGFAPAVFAVLAFIVVAIRTGSVFVAIAGFAVSTIVAYGLSRLLVTPPPPTTFVESRTSYRAV</sequence>
<feature type="transmembrane region" description="Helical" evidence="1">
    <location>
        <begin position="101"/>
        <end position="119"/>
    </location>
</feature>
<reference evidence="3" key="1">
    <citation type="journal article" date="2023" name="Commun. Biol.">
        <title>Genome analysis of Parmales, the sister group of diatoms, reveals the evolutionary specialization of diatoms from phago-mixotrophs to photoautotrophs.</title>
        <authorList>
            <person name="Ban H."/>
            <person name="Sato S."/>
            <person name="Yoshikawa S."/>
            <person name="Yamada K."/>
            <person name="Nakamura Y."/>
            <person name="Ichinomiya M."/>
            <person name="Sato N."/>
            <person name="Blanc-Mathieu R."/>
            <person name="Endo H."/>
            <person name="Kuwata A."/>
            <person name="Ogata H."/>
        </authorList>
    </citation>
    <scope>NUCLEOTIDE SEQUENCE [LARGE SCALE GENOMIC DNA]</scope>
    <source>
        <strain evidence="3">NIES 3700</strain>
    </source>
</reference>
<feature type="transmembrane region" description="Helical" evidence="1">
    <location>
        <begin position="51"/>
        <end position="68"/>
    </location>
</feature>
<keyword evidence="1" id="KW-0812">Transmembrane</keyword>
<name>A0A9W7DP44_9STRA</name>
<comment type="caution">
    <text evidence="2">The sequence shown here is derived from an EMBL/GenBank/DDBJ whole genome shotgun (WGS) entry which is preliminary data.</text>
</comment>
<gene>
    <name evidence="2" type="ORF">TrLO_g9422</name>
</gene>
<proteinExistence type="predicted"/>
<keyword evidence="1" id="KW-1133">Transmembrane helix</keyword>
<keyword evidence="3" id="KW-1185">Reference proteome</keyword>
<evidence type="ECO:0000256" key="1">
    <source>
        <dbReference type="SAM" id="Phobius"/>
    </source>
</evidence>
<organism evidence="2 3">
    <name type="scientific">Triparma laevis f. longispina</name>
    <dbReference type="NCBI Taxonomy" id="1714387"/>
    <lineage>
        <taxon>Eukaryota</taxon>
        <taxon>Sar</taxon>
        <taxon>Stramenopiles</taxon>
        <taxon>Ochrophyta</taxon>
        <taxon>Bolidophyceae</taxon>
        <taxon>Parmales</taxon>
        <taxon>Triparmaceae</taxon>
        <taxon>Triparma</taxon>
    </lineage>
</organism>
<dbReference type="AlphaFoldDB" id="A0A9W7DP44"/>
<feature type="transmembrane region" description="Helical" evidence="1">
    <location>
        <begin position="125"/>
        <end position="146"/>
    </location>
</feature>
<dbReference type="OrthoDB" id="43785at2759"/>
<dbReference type="EMBL" id="BRXW01000393">
    <property type="protein sequence ID" value="GMH50163.1"/>
    <property type="molecule type" value="Genomic_DNA"/>
</dbReference>
<evidence type="ECO:0000313" key="2">
    <source>
        <dbReference type="EMBL" id="GMH50163.1"/>
    </source>
</evidence>
<evidence type="ECO:0000313" key="3">
    <source>
        <dbReference type="Proteomes" id="UP001165122"/>
    </source>
</evidence>
<accession>A0A9W7DP44</accession>
<keyword evidence="1" id="KW-0472">Membrane</keyword>
<dbReference type="Proteomes" id="UP001165122">
    <property type="component" value="Unassembled WGS sequence"/>
</dbReference>
<protein>
    <submittedName>
        <fullName evidence="2">Uncharacterized protein</fullName>
    </submittedName>
</protein>